<reference evidence="1" key="1">
    <citation type="submission" date="2022-08" db="EMBL/GenBank/DDBJ databases">
        <authorList>
            <person name="Gutierrez-Valencia J."/>
        </authorList>
    </citation>
    <scope>NUCLEOTIDE SEQUENCE</scope>
</reference>
<comment type="caution">
    <text evidence="1">The sequence shown here is derived from an EMBL/GenBank/DDBJ whole genome shotgun (WGS) entry which is preliminary data.</text>
</comment>
<evidence type="ECO:0000313" key="2">
    <source>
        <dbReference type="Proteomes" id="UP001154282"/>
    </source>
</evidence>
<sequence>MVPANTSQISWETWE</sequence>
<keyword evidence="2" id="KW-1185">Reference proteome</keyword>
<gene>
    <name evidence="1" type="ORF">LITE_LOCUS29871</name>
</gene>
<name>A0AAV0MR71_9ROSI</name>
<organism evidence="1 2">
    <name type="scientific">Linum tenue</name>
    <dbReference type="NCBI Taxonomy" id="586396"/>
    <lineage>
        <taxon>Eukaryota</taxon>
        <taxon>Viridiplantae</taxon>
        <taxon>Streptophyta</taxon>
        <taxon>Embryophyta</taxon>
        <taxon>Tracheophyta</taxon>
        <taxon>Spermatophyta</taxon>
        <taxon>Magnoliopsida</taxon>
        <taxon>eudicotyledons</taxon>
        <taxon>Gunneridae</taxon>
        <taxon>Pentapetalae</taxon>
        <taxon>rosids</taxon>
        <taxon>fabids</taxon>
        <taxon>Malpighiales</taxon>
        <taxon>Linaceae</taxon>
        <taxon>Linum</taxon>
    </lineage>
</organism>
<protein>
    <submittedName>
        <fullName evidence="1">Uncharacterized protein</fullName>
    </submittedName>
</protein>
<accession>A0AAV0MR71</accession>
<evidence type="ECO:0000313" key="1">
    <source>
        <dbReference type="EMBL" id="CAI0448634.1"/>
    </source>
</evidence>
<proteinExistence type="predicted"/>
<dbReference type="EMBL" id="CAMGYJ010000007">
    <property type="protein sequence ID" value="CAI0448634.1"/>
    <property type="molecule type" value="Genomic_DNA"/>
</dbReference>
<dbReference type="Proteomes" id="UP001154282">
    <property type="component" value="Unassembled WGS sequence"/>
</dbReference>